<dbReference type="Pfam" id="PF07690">
    <property type="entry name" value="MFS_1"/>
    <property type="match status" value="1"/>
</dbReference>
<keyword evidence="2" id="KW-0813">Transport</keyword>
<dbReference type="PANTHER" id="PTHR43385:SF1">
    <property type="entry name" value="RIBOFLAVIN TRANSPORTER RIBJ"/>
    <property type="match status" value="1"/>
</dbReference>
<keyword evidence="3 7" id="KW-0812">Transmembrane</keyword>
<organism evidence="8 9">
    <name type="scientific">Elysia marginata</name>
    <dbReference type="NCBI Taxonomy" id="1093978"/>
    <lineage>
        <taxon>Eukaryota</taxon>
        <taxon>Metazoa</taxon>
        <taxon>Spiralia</taxon>
        <taxon>Lophotrochozoa</taxon>
        <taxon>Mollusca</taxon>
        <taxon>Gastropoda</taxon>
        <taxon>Heterobranchia</taxon>
        <taxon>Euthyneura</taxon>
        <taxon>Panpulmonata</taxon>
        <taxon>Sacoglossa</taxon>
        <taxon>Placobranchoidea</taxon>
        <taxon>Plakobranchidae</taxon>
        <taxon>Elysia</taxon>
    </lineage>
</organism>
<comment type="caution">
    <text evidence="8">The sequence shown here is derived from an EMBL/GenBank/DDBJ whole genome shotgun (WGS) entry which is preliminary data.</text>
</comment>
<dbReference type="Proteomes" id="UP000762676">
    <property type="component" value="Unassembled WGS sequence"/>
</dbReference>
<evidence type="ECO:0000256" key="7">
    <source>
        <dbReference type="SAM" id="Phobius"/>
    </source>
</evidence>
<accession>A0AAV4EYR9</accession>
<feature type="transmembrane region" description="Helical" evidence="7">
    <location>
        <begin position="358"/>
        <end position="378"/>
    </location>
</feature>
<feature type="transmembrane region" description="Helical" evidence="7">
    <location>
        <begin position="142"/>
        <end position="164"/>
    </location>
</feature>
<reference evidence="8 9" key="1">
    <citation type="journal article" date="2021" name="Elife">
        <title>Chloroplast acquisition without the gene transfer in kleptoplastic sea slugs, Plakobranchus ocellatus.</title>
        <authorList>
            <person name="Maeda T."/>
            <person name="Takahashi S."/>
            <person name="Yoshida T."/>
            <person name="Shimamura S."/>
            <person name="Takaki Y."/>
            <person name="Nagai Y."/>
            <person name="Toyoda A."/>
            <person name="Suzuki Y."/>
            <person name="Arimoto A."/>
            <person name="Ishii H."/>
            <person name="Satoh N."/>
            <person name="Nishiyama T."/>
            <person name="Hasebe M."/>
            <person name="Maruyama T."/>
            <person name="Minagawa J."/>
            <person name="Obokata J."/>
            <person name="Shigenobu S."/>
        </authorList>
    </citation>
    <scope>NUCLEOTIDE SEQUENCE [LARGE SCALE GENOMIC DNA]</scope>
</reference>
<comment type="subcellular location">
    <subcellularLocation>
        <location evidence="1">Membrane</location>
        <topology evidence="1">Multi-pass membrane protein</topology>
    </subcellularLocation>
</comment>
<dbReference type="InterPro" id="IPR036259">
    <property type="entry name" value="MFS_trans_sf"/>
</dbReference>
<evidence type="ECO:0000256" key="4">
    <source>
        <dbReference type="ARBA" id="ARBA00022989"/>
    </source>
</evidence>
<dbReference type="GO" id="GO:0016020">
    <property type="term" value="C:membrane"/>
    <property type="evidence" value="ECO:0007669"/>
    <property type="project" value="UniProtKB-SubCell"/>
</dbReference>
<dbReference type="Gene3D" id="1.20.1250.20">
    <property type="entry name" value="MFS general substrate transporter like domains"/>
    <property type="match status" value="1"/>
</dbReference>
<feature type="transmembrane region" description="Helical" evidence="7">
    <location>
        <begin position="82"/>
        <end position="101"/>
    </location>
</feature>
<feature type="transmembrane region" description="Helical" evidence="7">
    <location>
        <begin position="49"/>
        <end position="70"/>
    </location>
</feature>
<sequence>MESAVWKKICILLGGILMTTPLSFTHSYGNLLPYLASYFQARMNHMICYVDPLWITTMFRSCFSLAMVFTSSFEHRFGKFPCIIAGAFIMSISVLCSYSAVREPLALTLTFGVTHGIAVGAVYPLTLKLILEMMAAKGGTAVGFSAIGPPLGAKVNIAMAYGVINPSNRDPDLRVGSHVYFSDPEIVHRVPFYFLVMGSLMVVTNIVGVTLLYHGYSSSIHDSFNQVDNATLHGEDQDLIKPADPSSFGEKSSLYPALYSTLKPVNTNYLSTAFKEGQLSEENRARSQDNHSQEKDIDRHREPRKQNEPIYGDLSPKEILLTRPFWLVWLCCFGISHSFYIHLTLFKEYGQLTIANDALLATTAMLGMAGMIIIRPSVGLISDKIGSKLQLSLCAYHPVSL</sequence>
<evidence type="ECO:0000256" key="2">
    <source>
        <dbReference type="ARBA" id="ARBA00022448"/>
    </source>
</evidence>
<dbReference type="InterPro" id="IPR011701">
    <property type="entry name" value="MFS"/>
</dbReference>
<keyword evidence="5 7" id="KW-0472">Membrane</keyword>
<evidence type="ECO:0000256" key="1">
    <source>
        <dbReference type="ARBA" id="ARBA00004141"/>
    </source>
</evidence>
<feature type="transmembrane region" description="Helical" evidence="7">
    <location>
        <begin position="192"/>
        <end position="213"/>
    </location>
</feature>
<protein>
    <submittedName>
        <fullName evidence="8">Major facilitator superfamily transporter</fullName>
    </submittedName>
</protein>
<feature type="transmembrane region" description="Helical" evidence="7">
    <location>
        <begin position="325"/>
        <end position="346"/>
    </location>
</feature>
<evidence type="ECO:0000256" key="6">
    <source>
        <dbReference type="SAM" id="MobiDB-lite"/>
    </source>
</evidence>
<feature type="region of interest" description="Disordered" evidence="6">
    <location>
        <begin position="279"/>
        <end position="310"/>
    </location>
</feature>
<keyword evidence="9" id="KW-1185">Reference proteome</keyword>
<proteinExistence type="predicted"/>
<name>A0AAV4EYR9_9GAST</name>
<dbReference type="PANTHER" id="PTHR43385">
    <property type="entry name" value="RIBOFLAVIN TRANSPORTER RIBJ"/>
    <property type="match status" value="1"/>
</dbReference>
<evidence type="ECO:0000256" key="5">
    <source>
        <dbReference type="ARBA" id="ARBA00023136"/>
    </source>
</evidence>
<keyword evidence="4 7" id="KW-1133">Transmembrane helix</keyword>
<feature type="compositionally biased region" description="Basic and acidic residues" evidence="6">
    <location>
        <begin position="281"/>
        <end position="307"/>
    </location>
</feature>
<dbReference type="GO" id="GO:0022857">
    <property type="term" value="F:transmembrane transporter activity"/>
    <property type="evidence" value="ECO:0007669"/>
    <property type="project" value="InterPro"/>
</dbReference>
<gene>
    <name evidence="8" type="ORF">ElyMa_003677800</name>
</gene>
<dbReference type="AlphaFoldDB" id="A0AAV4EYR9"/>
<evidence type="ECO:0000256" key="3">
    <source>
        <dbReference type="ARBA" id="ARBA00022692"/>
    </source>
</evidence>
<feature type="transmembrane region" description="Helical" evidence="7">
    <location>
        <begin position="107"/>
        <end position="130"/>
    </location>
</feature>
<dbReference type="InterPro" id="IPR052983">
    <property type="entry name" value="MFS_Riboflavin_Transporter"/>
</dbReference>
<evidence type="ECO:0000313" key="8">
    <source>
        <dbReference type="EMBL" id="GFR66194.1"/>
    </source>
</evidence>
<dbReference type="EMBL" id="BMAT01007522">
    <property type="protein sequence ID" value="GFR66194.1"/>
    <property type="molecule type" value="Genomic_DNA"/>
</dbReference>
<evidence type="ECO:0000313" key="9">
    <source>
        <dbReference type="Proteomes" id="UP000762676"/>
    </source>
</evidence>
<dbReference type="SUPFAM" id="SSF103473">
    <property type="entry name" value="MFS general substrate transporter"/>
    <property type="match status" value="1"/>
</dbReference>